<proteinExistence type="predicted"/>
<evidence type="ECO:0000313" key="2">
    <source>
        <dbReference type="EMBL" id="GAP93397.1"/>
    </source>
</evidence>
<protein>
    <submittedName>
        <fullName evidence="2">Putative magnesium transport protein</fullName>
    </submittedName>
</protein>
<name>A0A1W2TXE9_ROSNE</name>
<dbReference type="OMA" id="YEANGNS"/>
<feature type="transmembrane region" description="Helical" evidence="1">
    <location>
        <begin position="1424"/>
        <end position="1449"/>
    </location>
</feature>
<feature type="transmembrane region" description="Helical" evidence="1">
    <location>
        <begin position="1392"/>
        <end position="1412"/>
    </location>
</feature>
<keyword evidence="1" id="KW-0472">Membrane</keyword>
<sequence length="1478" mass="169064">MVSNERASIYSHRGRLTSSTDKQEAYNWLKPKHRSSTYASFTQFDNRPATAFDFGDAGYAASCNHGGELLQMSALCERKGLILARGYFELTLESILARSHLTSGGKSTFGLKLLPTVDNKQPSLSLGAMKGRGCFNYRWPVNDYTILKHEDGYTDDNKHLGVEAGTCVFFSYVKDGVVYQVLRIEQGTQSISDPVADICCITLGISEPAGYEYLYQQDIDGTDRSESIGSPEKEHSRFEARLFRHLEPPDVETKQEYEEISLSEIVTRDGVRTYQTTWKPPERSIYSVQGRTETFVAALRLGPISLTSPSSLPKPLSSKELYATLGVDPLSIMATGAMWETLFLWKGQKANSMSELNEVSLVARCMEKILRVDTVPAMLEESSSKHGSIALMSNIFLRAGLDIQSLFWKVQFLIKLLDFLEQYGSSKILELAELSPEQRTYASPTIGPENMGPFLKKKLWYFINDISTSHETAREQIKLITNCIGQIVNYLVTAFIKPRSNVDNVHLAKPSSGSDHSYYYVMITLWYVVKNRPECIRDIARREEFQLNFATWLTANHCERRGALWDSDRLPSDEWLPEKDLTTEICLLRWYHYGSIWALLRWSWNVLNIPDEKKTNVVLEMAKLHNIVRRLVKAANIALAAKTSSKAPYVPGDEIIDRLSFLAGEIDAENINDVIHYKMDGLAIHRIRQREYTKLLNPGKYPADEWGITEGPWEVHALCHHSRLKVAYMDGDHANADTTKKEIERFRQKFCPFLTTEGTILSTWERKYPTQHKGWLRSEVTCVIASTLLDISRDELFGLRIEGDNERAARDPNVELDMSDALSADDADRSSQTSTDTLLSDRSFQNSFSEPNRDLKPVDWIVFRPPHTYYPKESLISLDDTEDYYKRQSTQRWTQFRRLPAKMRDYLEESRNEWTKVLLIDLLRHKWISVIDIFSNSNRDVRVLGKLRAWKERVDCKRGQGSGIKVSKTEAEVWEELGRKPPKDVMDKPYMVIRLPQPTAHQELEDVLSDSLVDKGVQHRLLFINEPAPIQEATNSEKGRERIVNEPTESEEDDTELVGLFTFVLHPEAVDGFANQLQQISRFFCHGNGRWLARITLRSWTLHDNIDNNKELPDSLPKFPRRRFNLAIPKLAKVRGMESLPKSQNIRDDQISMPRGLKTAFSRLNPDASERERHEPKQVSLKVSSIILSANDFGDFSKCTVISDILPPSAMELLGTDLKDLWQTFVHQPQTARCLAFLLILGVLCEEITKGYDEAIDWFVKLLQLDGSFIRDEDRWIKDKDSVAQLKLGLWSLESFHNLKNSLETAVKCVREAKRDMLAQIDQGRTLRSDALQRMCQEYLEGFESRMVALEAVNIRLGRKIDLNSRYKDSMADVLSLRDNRNSFNQNNTIQVLTYMTILYLPAGLTAAIFAIPDAPSVIGNKIGLPWFFGVIFILLTFTIAIAIIMANFSEWWEKAPRREIILHRIESHHAEIDRSMV</sequence>
<accession>A0A1W2TXE9</accession>
<keyword evidence="1" id="KW-1133">Transmembrane helix</keyword>
<evidence type="ECO:0000256" key="1">
    <source>
        <dbReference type="SAM" id="Phobius"/>
    </source>
</evidence>
<dbReference type="EMBL" id="DF977572">
    <property type="protein sequence ID" value="GAP93397.1"/>
    <property type="molecule type" value="Genomic_DNA"/>
</dbReference>
<reference evidence="2" key="1">
    <citation type="submission" date="2016-03" db="EMBL/GenBank/DDBJ databases">
        <title>Draft genome sequence of Rosellinia necatrix.</title>
        <authorList>
            <person name="Kanematsu S."/>
        </authorList>
    </citation>
    <scope>NUCLEOTIDE SEQUENCE [LARGE SCALE GENOMIC DNA]</scope>
    <source>
        <strain evidence="2">W97</strain>
    </source>
</reference>
<keyword evidence="1" id="KW-0812">Transmembrane</keyword>
<gene>
    <name evidence="2" type="ORF">SAMD00023353_12700150</name>
</gene>
<dbReference type="OrthoDB" id="5430750at2759"/>
<organism evidence="2">
    <name type="scientific">Rosellinia necatrix</name>
    <name type="common">White root-rot fungus</name>
    <dbReference type="NCBI Taxonomy" id="77044"/>
    <lineage>
        <taxon>Eukaryota</taxon>
        <taxon>Fungi</taxon>
        <taxon>Dikarya</taxon>
        <taxon>Ascomycota</taxon>
        <taxon>Pezizomycotina</taxon>
        <taxon>Sordariomycetes</taxon>
        <taxon>Xylariomycetidae</taxon>
        <taxon>Xylariales</taxon>
        <taxon>Xylariaceae</taxon>
        <taxon>Rosellinia</taxon>
    </lineage>
</organism>
<keyword evidence="3" id="KW-1185">Reference proteome</keyword>
<dbReference type="Proteomes" id="UP000054516">
    <property type="component" value="Unassembled WGS sequence"/>
</dbReference>
<evidence type="ECO:0000313" key="3">
    <source>
        <dbReference type="Proteomes" id="UP000054516"/>
    </source>
</evidence>